<keyword evidence="2" id="KW-0274">FAD</keyword>
<organism evidence="7">
    <name type="scientific">marine sediment metagenome</name>
    <dbReference type="NCBI Taxonomy" id="412755"/>
    <lineage>
        <taxon>unclassified sequences</taxon>
        <taxon>metagenomes</taxon>
        <taxon>ecological metagenomes</taxon>
    </lineage>
</organism>
<evidence type="ECO:0000256" key="1">
    <source>
        <dbReference type="ARBA" id="ARBA00022630"/>
    </source>
</evidence>
<dbReference type="PRINTS" id="PR00469">
    <property type="entry name" value="PNDRDTASEII"/>
</dbReference>
<dbReference type="PROSITE" id="PS00573">
    <property type="entry name" value="PYRIDINE_REDOX_2"/>
    <property type="match status" value="1"/>
</dbReference>
<evidence type="ECO:0000256" key="5">
    <source>
        <dbReference type="ARBA" id="ARBA00023284"/>
    </source>
</evidence>
<feature type="domain" description="FAD/NAD(P)-binding" evidence="6">
    <location>
        <begin position="1"/>
        <end position="56"/>
    </location>
</feature>
<evidence type="ECO:0000256" key="2">
    <source>
        <dbReference type="ARBA" id="ARBA00022827"/>
    </source>
</evidence>
<dbReference type="Pfam" id="PF07992">
    <property type="entry name" value="Pyr_redox_2"/>
    <property type="match status" value="1"/>
</dbReference>
<dbReference type="Gene3D" id="3.50.50.60">
    <property type="entry name" value="FAD/NAD(P)-binding domain"/>
    <property type="match status" value="1"/>
</dbReference>
<name>X1HMI4_9ZZZZ</name>
<sequence length="56" mass="5877">MPGEAELVGRGVSYCATCDGPFFRDKAVAVIGGGDTALTEAIYLSKFASKVSIIHR</sequence>
<evidence type="ECO:0000313" key="7">
    <source>
        <dbReference type="EMBL" id="GAH58270.1"/>
    </source>
</evidence>
<keyword evidence="1" id="KW-0285">Flavoprotein</keyword>
<dbReference type="AlphaFoldDB" id="X1HMI4"/>
<evidence type="ECO:0000256" key="3">
    <source>
        <dbReference type="ARBA" id="ARBA00023002"/>
    </source>
</evidence>
<dbReference type="EMBL" id="BARU01018588">
    <property type="protein sequence ID" value="GAH58270.1"/>
    <property type="molecule type" value="Genomic_DNA"/>
</dbReference>
<dbReference type="SUPFAM" id="SSF51905">
    <property type="entry name" value="FAD/NAD(P)-binding domain"/>
    <property type="match status" value="1"/>
</dbReference>
<gene>
    <name evidence="7" type="ORF">S03H2_30720</name>
</gene>
<reference evidence="7" key="1">
    <citation type="journal article" date="2014" name="Front. Microbiol.">
        <title>High frequency of phylogenetically diverse reductive dehalogenase-homologous genes in deep subseafloor sedimentary metagenomes.</title>
        <authorList>
            <person name="Kawai M."/>
            <person name="Futagami T."/>
            <person name="Toyoda A."/>
            <person name="Takaki Y."/>
            <person name="Nishi S."/>
            <person name="Hori S."/>
            <person name="Arai W."/>
            <person name="Tsubouchi T."/>
            <person name="Morono Y."/>
            <person name="Uchiyama I."/>
            <person name="Ito T."/>
            <person name="Fujiyama A."/>
            <person name="Inagaki F."/>
            <person name="Takami H."/>
        </authorList>
    </citation>
    <scope>NUCLEOTIDE SEQUENCE</scope>
    <source>
        <strain evidence="7">Expedition CK06-06</strain>
    </source>
</reference>
<evidence type="ECO:0000256" key="4">
    <source>
        <dbReference type="ARBA" id="ARBA00023157"/>
    </source>
</evidence>
<evidence type="ECO:0000259" key="6">
    <source>
        <dbReference type="Pfam" id="PF07992"/>
    </source>
</evidence>
<dbReference type="InterPro" id="IPR036188">
    <property type="entry name" value="FAD/NAD-bd_sf"/>
</dbReference>
<dbReference type="GO" id="GO:0016668">
    <property type="term" value="F:oxidoreductase activity, acting on a sulfur group of donors, NAD(P) as acceptor"/>
    <property type="evidence" value="ECO:0007669"/>
    <property type="project" value="UniProtKB-ARBA"/>
</dbReference>
<keyword evidence="4" id="KW-1015">Disulfide bond</keyword>
<dbReference type="InterPro" id="IPR050097">
    <property type="entry name" value="Ferredoxin-NADP_redctase_2"/>
</dbReference>
<dbReference type="InterPro" id="IPR023753">
    <property type="entry name" value="FAD/NAD-binding_dom"/>
</dbReference>
<comment type="caution">
    <text evidence="7">The sequence shown here is derived from an EMBL/GenBank/DDBJ whole genome shotgun (WGS) entry which is preliminary data.</text>
</comment>
<dbReference type="InterPro" id="IPR008255">
    <property type="entry name" value="Pyr_nucl-diS_OxRdtase_2_AS"/>
</dbReference>
<accession>X1HMI4</accession>
<proteinExistence type="predicted"/>
<protein>
    <recommendedName>
        <fullName evidence="6">FAD/NAD(P)-binding domain-containing protein</fullName>
    </recommendedName>
</protein>
<keyword evidence="5" id="KW-0676">Redox-active center</keyword>
<dbReference type="PANTHER" id="PTHR48105">
    <property type="entry name" value="THIOREDOXIN REDUCTASE 1-RELATED-RELATED"/>
    <property type="match status" value="1"/>
</dbReference>
<keyword evidence="3" id="KW-0560">Oxidoreductase</keyword>